<name>A0A239CJT7_9SPHN</name>
<evidence type="ECO:0000259" key="1">
    <source>
        <dbReference type="Pfam" id="PF16778"/>
    </source>
</evidence>
<dbReference type="EMBL" id="FZOS01000002">
    <property type="protein sequence ID" value="SNS20427.1"/>
    <property type="molecule type" value="Genomic_DNA"/>
</dbReference>
<feature type="domain" description="Phage tail assembly chaperone-like" evidence="1">
    <location>
        <begin position="69"/>
        <end position="128"/>
    </location>
</feature>
<dbReference type="RefSeq" id="WP_089218243.1">
    <property type="nucleotide sequence ID" value="NZ_FZOS01000002.1"/>
</dbReference>
<reference evidence="3" key="1">
    <citation type="submission" date="2017-06" db="EMBL/GenBank/DDBJ databases">
        <authorList>
            <person name="Varghese N."/>
            <person name="Submissions S."/>
        </authorList>
    </citation>
    <scope>NUCLEOTIDE SEQUENCE [LARGE SCALE GENOMIC DNA]</scope>
    <source>
        <strain evidence="3">LNB2</strain>
    </source>
</reference>
<gene>
    <name evidence="2" type="ORF">SAMN06295912_102253</name>
</gene>
<proteinExistence type="predicted"/>
<dbReference type="Proteomes" id="UP000198281">
    <property type="component" value="Unassembled WGS sequence"/>
</dbReference>
<sequence>MPLYFSPSTRGFYDADIHVDFPADVRPVTAQRREELLAQGQLGRIIMPDENGDPVAVDPPPLDNADLLRRLREKRDRLLRESDFAVLPDAPFTATRRAEWTAYRQALRDLPESCSEDPGAAIWPVAPAAL</sequence>
<dbReference type="Gene3D" id="6.10.140.1310">
    <property type="match status" value="1"/>
</dbReference>
<dbReference type="AlphaFoldDB" id="A0A239CJT7"/>
<evidence type="ECO:0000313" key="2">
    <source>
        <dbReference type="EMBL" id="SNS20427.1"/>
    </source>
</evidence>
<dbReference type="Pfam" id="PF16778">
    <property type="entry name" value="Phage_tail_APC"/>
    <property type="match status" value="1"/>
</dbReference>
<organism evidence="2 3">
    <name type="scientific">Edaphosphingomonas laterariae</name>
    <dbReference type="NCBI Taxonomy" id="861865"/>
    <lineage>
        <taxon>Bacteria</taxon>
        <taxon>Pseudomonadati</taxon>
        <taxon>Pseudomonadota</taxon>
        <taxon>Alphaproteobacteria</taxon>
        <taxon>Sphingomonadales</taxon>
        <taxon>Rhizorhabdaceae</taxon>
        <taxon>Edaphosphingomonas</taxon>
    </lineage>
</organism>
<accession>A0A239CJT7</accession>
<dbReference type="InterPro" id="IPR031893">
    <property type="entry name" value="Phage_tail_APC"/>
</dbReference>
<protein>
    <submittedName>
        <fullName evidence="2">Phage tail assembly chaperone protein</fullName>
    </submittedName>
</protein>
<dbReference type="OrthoDB" id="1685143at2"/>
<evidence type="ECO:0000313" key="3">
    <source>
        <dbReference type="Proteomes" id="UP000198281"/>
    </source>
</evidence>
<keyword evidence="3" id="KW-1185">Reference proteome</keyword>